<feature type="domain" description="DSBA-like thioredoxin" evidence="1">
    <location>
        <begin position="7"/>
        <end position="205"/>
    </location>
</feature>
<reference evidence="2" key="1">
    <citation type="submission" date="2022-12" db="EMBL/GenBank/DDBJ databases">
        <title>Bacterial isolates from different developmental stages of Nematostella vectensis.</title>
        <authorList>
            <person name="Fraune S."/>
        </authorList>
    </citation>
    <scope>NUCLEOTIDE SEQUENCE</scope>
    <source>
        <strain evidence="2">G21630-S1</strain>
    </source>
</reference>
<sequence length="216" mass="24865">MTKATIEIDIYSDPICPWCYIGLKRFRKAQTMRPDFEVKTRWLTFQLNPDMPLEGMERQSYLDNKFGGRDNATQFYDQIAATGYEEGIDFKFDLIKKTPNTVDAHRLSIFARSQNRQDALMERLFEYYFLEGQNIGDRNVLLEIAKASGLTDAEKYLDSDQGHEEVLFTDQNARSLGLNGVPCFIVNRQHILPGAQNADTLAQMLDIGYQQQLEQS</sequence>
<keyword evidence="3" id="KW-1185">Reference proteome</keyword>
<accession>A0ABT4LRM9</accession>
<organism evidence="2 3">
    <name type="scientific">Kiloniella laminariae</name>
    <dbReference type="NCBI Taxonomy" id="454162"/>
    <lineage>
        <taxon>Bacteria</taxon>
        <taxon>Pseudomonadati</taxon>
        <taxon>Pseudomonadota</taxon>
        <taxon>Alphaproteobacteria</taxon>
        <taxon>Rhodospirillales</taxon>
        <taxon>Kiloniellaceae</taxon>
        <taxon>Kiloniella</taxon>
    </lineage>
</organism>
<gene>
    <name evidence="2" type="ORF">O4H49_17545</name>
</gene>
<evidence type="ECO:0000259" key="1">
    <source>
        <dbReference type="Pfam" id="PF01323"/>
    </source>
</evidence>
<dbReference type="RefSeq" id="WP_269424744.1">
    <property type="nucleotide sequence ID" value="NZ_JAPWGY010000009.1"/>
</dbReference>
<protein>
    <submittedName>
        <fullName evidence="2">DsbA family oxidoreductase</fullName>
    </submittedName>
</protein>
<dbReference type="InterPro" id="IPR036249">
    <property type="entry name" value="Thioredoxin-like_sf"/>
</dbReference>
<name>A0ABT4LRM9_9PROT</name>
<dbReference type="PANTHER" id="PTHR13887:SF41">
    <property type="entry name" value="THIOREDOXIN SUPERFAMILY PROTEIN"/>
    <property type="match status" value="1"/>
</dbReference>
<dbReference type="InterPro" id="IPR001853">
    <property type="entry name" value="DSBA-like_thioredoxin_dom"/>
</dbReference>
<dbReference type="Proteomes" id="UP001069802">
    <property type="component" value="Unassembled WGS sequence"/>
</dbReference>
<proteinExistence type="predicted"/>
<dbReference type="CDD" id="cd03024">
    <property type="entry name" value="DsbA_FrnE"/>
    <property type="match status" value="1"/>
</dbReference>
<comment type="caution">
    <text evidence="2">The sequence shown here is derived from an EMBL/GenBank/DDBJ whole genome shotgun (WGS) entry which is preliminary data.</text>
</comment>
<dbReference type="PANTHER" id="PTHR13887">
    <property type="entry name" value="GLUTATHIONE S-TRANSFERASE KAPPA"/>
    <property type="match status" value="1"/>
</dbReference>
<evidence type="ECO:0000313" key="3">
    <source>
        <dbReference type="Proteomes" id="UP001069802"/>
    </source>
</evidence>
<dbReference type="Pfam" id="PF01323">
    <property type="entry name" value="DSBA"/>
    <property type="match status" value="1"/>
</dbReference>
<dbReference type="EMBL" id="JAPWGY010000009">
    <property type="protein sequence ID" value="MCZ4282597.1"/>
    <property type="molecule type" value="Genomic_DNA"/>
</dbReference>
<dbReference type="SUPFAM" id="SSF52833">
    <property type="entry name" value="Thioredoxin-like"/>
    <property type="match status" value="1"/>
</dbReference>
<dbReference type="Gene3D" id="3.40.30.10">
    <property type="entry name" value="Glutaredoxin"/>
    <property type="match status" value="1"/>
</dbReference>
<evidence type="ECO:0000313" key="2">
    <source>
        <dbReference type="EMBL" id="MCZ4282597.1"/>
    </source>
</evidence>